<dbReference type="SUPFAM" id="SSF52799">
    <property type="entry name" value="(Phosphotyrosine protein) phosphatases II"/>
    <property type="match status" value="2"/>
</dbReference>
<feature type="chain" id="PRO_5040303881" description="Tyrosine specific protein phosphatases domain-containing protein" evidence="2">
    <location>
        <begin position="24"/>
        <end position="450"/>
    </location>
</feature>
<feature type="region of interest" description="Disordered" evidence="1">
    <location>
        <begin position="44"/>
        <end position="73"/>
    </location>
</feature>
<dbReference type="InterPro" id="IPR029021">
    <property type="entry name" value="Prot-tyrosine_phosphatase-like"/>
</dbReference>
<evidence type="ECO:0000313" key="4">
    <source>
        <dbReference type="Proteomes" id="UP001153069"/>
    </source>
</evidence>
<dbReference type="Gene3D" id="3.90.190.10">
    <property type="entry name" value="Protein tyrosine phosphatase superfamily"/>
    <property type="match status" value="2"/>
</dbReference>
<keyword evidence="2" id="KW-0732">Signal</keyword>
<keyword evidence="4" id="KW-1185">Reference proteome</keyword>
<feature type="compositionally biased region" description="Polar residues" evidence="1">
    <location>
        <begin position="44"/>
        <end position="64"/>
    </location>
</feature>
<proteinExistence type="predicted"/>
<evidence type="ECO:0000256" key="2">
    <source>
        <dbReference type="SAM" id="SignalP"/>
    </source>
</evidence>
<dbReference type="PANTHER" id="PTHR31126:SF1">
    <property type="entry name" value="TYROSINE SPECIFIC PROTEIN PHOSPHATASES DOMAIN-CONTAINING PROTEIN"/>
    <property type="match status" value="1"/>
</dbReference>
<accession>A0A9N8HF05</accession>
<dbReference type="EMBL" id="CAICTM010000434">
    <property type="protein sequence ID" value="CAB9510402.1"/>
    <property type="molecule type" value="Genomic_DNA"/>
</dbReference>
<dbReference type="Pfam" id="PF13350">
    <property type="entry name" value="Y_phosphatase3"/>
    <property type="match status" value="2"/>
</dbReference>
<dbReference type="Proteomes" id="UP001153069">
    <property type="component" value="Unassembled WGS sequence"/>
</dbReference>
<name>A0A9N8HF05_9STRA</name>
<evidence type="ECO:0000256" key="1">
    <source>
        <dbReference type="SAM" id="MobiDB-lite"/>
    </source>
</evidence>
<dbReference type="OrthoDB" id="9988524at2759"/>
<reference evidence="3" key="1">
    <citation type="submission" date="2020-06" db="EMBL/GenBank/DDBJ databases">
        <authorList>
            <consortium name="Plant Systems Biology data submission"/>
        </authorList>
    </citation>
    <scope>NUCLEOTIDE SEQUENCE</scope>
    <source>
        <strain evidence="3">D6</strain>
    </source>
</reference>
<gene>
    <name evidence="3" type="ORF">SEMRO_435_G142250.2</name>
</gene>
<dbReference type="AlphaFoldDB" id="A0A9N8HF05"/>
<evidence type="ECO:0008006" key="5">
    <source>
        <dbReference type="Google" id="ProtNLM"/>
    </source>
</evidence>
<protein>
    <recommendedName>
        <fullName evidence="5">Tyrosine specific protein phosphatases domain-containing protein</fullName>
    </recommendedName>
</protein>
<dbReference type="PANTHER" id="PTHR31126">
    <property type="entry name" value="TYROSINE-PROTEIN PHOSPHATASE"/>
    <property type="match status" value="1"/>
</dbReference>
<organism evidence="3 4">
    <name type="scientific">Seminavis robusta</name>
    <dbReference type="NCBI Taxonomy" id="568900"/>
    <lineage>
        <taxon>Eukaryota</taxon>
        <taxon>Sar</taxon>
        <taxon>Stramenopiles</taxon>
        <taxon>Ochrophyta</taxon>
        <taxon>Bacillariophyta</taxon>
        <taxon>Bacillariophyceae</taxon>
        <taxon>Bacillariophycidae</taxon>
        <taxon>Naviculales</taxon>
        <taxon>Naviculaceae</taxon>
        <taxon>Seminavis</taxon>
    </lineage>
</organism>
<dbReference type="InterPro" id="IPR026893">
    <property type="entry name" value="Tyr/Ser_Pase_IphP-type"/>
</dbReference>
<sequence>MIWVMRSPLLLTLLGCLQLPVDSFIAGPAVPLLKNGATSSSSKNNHLLFSSPSNTDVSVAPSSNQEDDDDDDREAFLEESKRLSNERNLPLEHVLNGRDLASCRGSPIQPGRVFRTGRLSEADLDDVHMLMDELELKTLIDLRSPTELKDDEKLMRQDVFGNFTTVVWRDRGRRKEGCVRVLSEGEFPVKERFWKKRRTTEAQNMVDNVILGSDQYPITTMEDDDEDCDCCEDSGAILANQFHSTNFNRRNRNERMFVSLMNEFKYVKGTVSKLRKRDILRTLLKSPASIFSRRARKSIKKPFLKEINVGGLQLLNELLFRYGAPGIKFVLEVCADTSRHPVAFYCTAGKDRTGAIAAIILALCGVEIEHIVEDYSLSANVYAEMGDHQAMVGALSQRSLDPKVFLGAPPQVMKDTLLAIQERYGSVEGYCDWIGFGPEKQKQLRDALLK</sequence>
<dbReference type="GO" id="GO:0004721">
    <property type="term" value="F:phosphoprotein phosphatase activity"/>
    <property type="evidence" value="ECO:0007669"/>
    <property type="project" value="InterPro"/>
</dbReference>
<feature type="signal peptide" evidence="2">
    <location>
        <begin position="1"/>
        <end position="23"/>
    </location>
</feature>
<evidence type="ECO:0000313" key="3">
    <source>
        <dbReference type="EMBL" id="CAB9510402.1"/>
    </source>
</evidence>
<comment type="caution">
    <text evidence="3">The sequence shown here is derived from an EMBL/GenBank/DDBJ whole genome shotgun (WGS) entry which is preliminary data.</text>
</comment>